<organism evidence="1 2">
    <name type="scientific">Gigaspora margarita</name>
    <dbReference type="NCBI Taxonomy" id="4874"/>
    <lineage>
        <taxon>Eukaryota</taxon>
        <taxon>Fungi</taxon>
        <taxon>Fungi incertae sedis</taxon>
        <taxon>Mucoromycota</taxon>
        <taxon>Glomeromycotina</taxon>
        <taxon>Glomeromycetes</taxon>
        <taxon>Diversisporales</taxon>
        <taxon>Gigasporaceae</taxon>
        <taxon>Gigaspora</taxon>
    </lineage>
</organism>
<evidence type="ECO:0000313" key="2">
    <source>
        <dbReference type="Proteomes" id="UP000789901"/>
    </source>
</evidence>
<proteinExistence type="predicted"/>
<name>A0ABN7VDG8_GIGMA</name>
<keyword evidence="2" id="KW-1185">Reference proteome</keyword>
<sequence>FQEISNFGSESDLSEEESDVFFNIQDNQNDPKIIKMAFANNNIHNQTIEECQLQLYQFIPPSEKHPISSNPTNISFNNIFKDMIFGKFQKSQESMDKLNYYFDLRQTSVVLSDSDSLLW</sequence>
<feature type="non-terminal residue" evidence="1">
    <location>
        <position position="1"/>
    </location>
</feature>
<reference evidence="1 2" key="1">
    <citation type="submission" date="2021-06" db="EMBL/GenBank/DDBJ databases">
        <authorList>
            <person name="Kallberg Y."/>
            <person name="Tangrot J."/>
            <person name="Rosling A."/>
        </authorList>
    </citation>
    <scope>NUCLEOTIDE SEQUENCE [LARGE SCALE GENOMIC DNA]</scope>
    <source>
        <strain evidence="1 2">120-4 pot B 10/14</strain>
    </source>
</reference>
<dbReference type="Proteomes" id="UP000789901">
    <property type="component" value="Unassembled WGS sequence"/>
</dbReference>
<gene>
    <name evidence="1" type="ORF">GMARGA_LOCUS17127</name>
</gene>
<comment type="caution">
    <text evidence="1">The sequence shown here is derived from an EMBL/GenBank/DDBJ whole genome shotgun (WGS) entry which is preliminary data.</text>
</comment>
<accession>A0ABN7VDG8</accession>
<dbReference type="EMBL" id="CAJVQB010012778">
    <property type="protein sequence ID" value="CAG8757894.1"/>
    <property type="molecule type" value="Genomic_DNA"/>
</dbReference>
<protein>
    <submittedName>
        <fullName evidence="1">43965_t:CDS:1</fullName>
    </submittedName>
</protein>
<evidence type="ECO:0000313" key="1">
    <source>
        <dbReference type="EMBL" id="CAG8757894.1"/>
    </source>
</evidence>